<reference evidence="3 4" key="1">
    <citation type="journal article" date="2020" name="ISME J.">
        <title>Uncovering the hidden diversity of litter-decomposition mechanisms in mushroom-forming fungi.</title>
        <authorList>
            <person name="Floudas D."/>
            <person name="Bentzer J."/>
            <person name="Ahren D."/>
            <person name="Johansson T."/>
            <person name="Persson P."/>
            <person name="Tunlid A."/>
        </authorList>
    </citation>
    <scope>NUCLEOTIDE SEQUENCE [LARGE SCALE GENOMIC DNA]</scope>
    <source>
        <strain evidence="3 4">CBS 146.42</strain>
    </source>
</reference>
<feature type="region of interest" description="Disordered" evidence="2">
    <location>
        <begin position="321"/>
        <end position="341"/>
    </location>
</feature>
<sequence length="395" mass="42976">MVSFNISAGVDSPVPNFVFNLASGGATIDAALVPPFQPTVLSIVDQVSQFKAFLSEKPAGAEWDSSNSLFAIWVGINDVLDELHSLGARSFLFLTVPPTDRAPLSLVQGPQASAFLKALNAQYNTELQTAVTNFQRKNAQAIEDVIIFDTQPVFNTLLDNADALGYVNVTGFCEAYQNGIGGFGSDTQVEGSSEHSVTEFAFLNLVLPTTLETPKLVLGFLDAAVAQPSWSGYPLHLFYSTKESSDAPATTIYIISGWASVPAHYEWIASPKNQELLKFFGDEGLMTVGGVAHLDIDFEKLSFEECAAIVWRKLEVNRDSGDSIASDVGESKGESGLSPQLMPKTNARVLWSYRGRAVDEGVKDEYELTAYTEGELEEFGEGFTVIRKWIPQTEQ</sequence>
<dbReference type="AlphaFoldDB" id="A0A8H5G529"/>
<dbReference type="GO" id="GO:0016788">
    <property type="term" value="F:hydrolase activity, acting on ester bonds"/>
    <property type="evidence" value="ECO:0007669"/>
    <property type="project" value="InterPro"/>
</dbReference>
<evidence type="ECO:0000313" key="4">
    <source>
        <dbReference type="Proteomes" id="UP000559027"/>
    </source>
</evidence>
<dbReference type="EMBL" id="JAACJO010000005">
    <property type="protein sequence ID" value="KAF5358396.1"/>
    <property type="molecule type" value="Genomic_DNA"/>
</dbReference>
<dbReference type="InterPro" id="IPR001087">
    <property type="entry name" value="GDSL"/>
</dbReference>
<dbReference type="PANTHER" id="PTHR45648">
    <property type="entry name" value="GDSL LIPASE/ACYLHYDROLASE FAMILY PROTEIN (AFU_ORTHOLOGUE AFUA_4G14700)"/>
    <property type="match status" value="1"/>
</dbReference>
<dbReference type="Gene3D" id="3.40.50.1110">
    <property type="entry name" value="SGNH hydrolase"/>
    <property type="match status" value="1"/>
</dbReference>
<dbReference type="InterPro" id="IPR051058">
    <property type="entry name" value="GDSL_Est/Lipase"/>
</dbReference>
<gene>
    <name evidence="3" type="ORF">D9756_001198</name>
</gene>
<keyword evidence="1" id="KW-0378">Hydrolase</keyword>
<organism evidence="3 4">
    <name type="scientific">Leucocoprinus leucothites</name>
    <dbReference type="NCBI Taxonomy" id="201217"/>
    <lineage>
        <taxon>Eukaryota</taxon>
        <taxon>Fungi</taxon>
        <taxon>Dikarya</taxon>
        <taxon>Basidiomycota</taxon>
        <taxon>Agaricomycotina</taxon>
        <taxon>Agaricomycetes</taxon>
        <taxon>Agaricomycetidae</taxon>
        <taxon>Agaricales</taxon>
        <taxon>Agaricineae</taxon>
        <taxon>Agaricaceae</taxon>
        <taxon>Leucocoprinus</taxon>
    </lineage>
</organism>
<name>A0A8H5G529_9AGAR</name>
<evidence type="ECO:0000313" key="3">
    <source>
        <dbReference type="EMBL" id="KAF5358396.1"/>
    </source>
</evidence>
<evidence type="ECO:0000256" key="1">
    <source>
        <dbReference type="ARBA" id="ARBA00022801"/>
    </source>
</evidence>
<dbReference type="PANTHER" id="PTHR45648:SF85">
    <property type="entry name" value="A, PUTATIVE (AFU_ORTHOLOGUE AFUA_2G10760)-RELATED"/>
    <property type="match status" value="1"/>
</dbReference>
<dbReference type="Pfam" id="PF00657">
    <property type="entry name" value="Lipase_GDSL"/>
    <property type="match status" value="1"/>
</dbReference>
<dbReference type="OrthoDB" id="1600564at2759"/>
<dbReference type="InterPro" id="IPR036514">
    <property type="entry name" value="SGNH_hydro_sf"/>
</dbReference>
<evidence type="ECO:0000256" key="2">
    <source>
        <dbReference type="SAM" id="MobiDB-lite"/>
    </source>
</evidence>
<proteinExistence type="predicted"/>
<comment type="caution">
    <text evidence="3">The sequence shown here is derived from an EMBL/GenBank/DDBJ whole genome shotgun (WGS) entry which is preliminary data.</text>
</comment>
<accession>A0A8H5G529</accession>
<dbReference type="Proteomes" id="UP000559027">
    <property type="component" value="Unassembled WGS sequence"/>
</dbReference>
<keyword evidence="4" id="KW-1185">Reference proteome</keyword>
<protein>
    <submittedName>
        <fullName evidence="3">Uncharacterized protein</fullName>
    </submittedName>
</protein>